<dbReference type="Proteomes" id="UP000640531">
    <property type="component" value="Unassembled WGS sequence"/>
</dbReference>
<evidence type="ECO:0000259" key="1">
    <source>
        <dbReference type="Pfam" id="PF01850"/>
    </source>
</evidence>
<dbReference type="RefSeq" id="WP_190717219.1">
    <property type="nucleotide sequence ID" value="NZ_JACJST010000019.1"/>
</dbReference>
<dbReference type="EMBL" id="JACJST010000019">
    <property type="protein sequence ID" value="MBD2569955.1"/>
    <property type="molecule type" value="Genomic_DNA"/>
</dbReference>
<name>A0ABR8FJB5_9NOST</name>
<proteinExistence type="predicted"/>
<protein>
    <submittedName>
        <fullName evidence="2">Type II toxin-antitoxin system VapC family toxin</fullName>
    </submittedName>
</protein>
<gene>
    <name evidence="2" type="ORF">H6G59_19045</name>
</gene>
<organism evidence="2 3">
    <name type="scientific">Anabaena lutea FACHB-196</name>
    <dbReference type="NCBI Taxonomy" id="2692881"/>
    <lineage>
        <taxon>Bacteria</taxon>
        <taxon>Bacillati</taxon>
        <taxon>Cyanobacteriota</taxon>
        <taxon>Cyanophyceae</taxon>
        <taxon>Nostocales</taxon>
        <taxon>Nostocaceae</taxon>
        <taxon>Anabaena</taxon>
    </lineage>
</organism>
<evidence type="ECO:0000313" key="3">
    <source>
        <dbReference type="Proteomes" id="UP000640531"/>
    </source>
</evidence>
<dbReference type="PANTHER" id="PTHR42188:SF1">
    <property type="entry name" value="23S RRNA-SPECIFIC ENDONUCLEASE VAPC20"/>
    <property type="match status" value="1"/>
</dbReference>
<accession>A0ABR8FJB5</accession>
<dbReference type="Pfam" id="PF01850">
    <property type="entry name" value="PIN"/>
    <property type="match status" value="1"/>
</dbReference>
<sequence>MLIDTSGLLCLHYPTEPLHSLACTAYKKATVRLTHSYIIAEYVALANARRFPRSSILAFVVDLLDNPDIETVWINESLYRKAIELLMIRQDKSYSLCDSISFVLMRERSINEALTTDRHFEQEGFIRLLHPKS</sequence>
<dbReference type="Gene3D" id="3.40.50.1010">
    <property type="entry name" value="5'-nuclease"/>
    <property type="match status" value="1"/>
</dbReference>
<dbReference type="InterPro" id="IPR039018">
    <property type="entry name" value="VapC20-like"/>
</dbReference>
<comment type="caution">
    <text evidence="2">The sequence shown here is derived from an EMBL/GenBank/DDBJ whole genome shotgun (WGS) entry which is preliminary data.</text>
</comment>
<evidence type="ECO:0000313" key="2">
    <source>
        <dbReference type="EMBL" id="MBD2569955.1"/>
    </source>
</evidence>
<feature type="domain" description="PIN" evidence="1">
    <location>
        <begin position="1"/>
        <end position="122"/>
    </location>
</feature>
<dbReference type="SUPFAM" id="SSF88723">
    <property type="entry name" value="PIN domain-like"/>
    <property type="match status" value="1"/>
</dbReference>
<reference evidence="2 3" key="1">
    <citation type="journal article" date="2020" name="ISME J.">
        <title>Comparative genomics reveals insights into cyanobacterial evolution and habitat adaptation.</title>
        <authorList>
            <person name="Chen M.Y."/>
            <person name="Teng W.K."/>
            <person name="Zhao L."/>
            <person name="Hu C.X."/>
            <person name="Zhou Y.K."/>
            <person name="Han B.P."/>
            <person name="Song L.R."/>
            <person name="Shu W.S."/>
        </authorList>
    </citation>
    <scope>NUCLEOTIDE SEQUENCE [LARGE SCALE GENOMIC DNA]</scope>
    <source>
        <strain evidence="2 3">FACHB-196</strain>
    </source>
</reference>
<keyword evidence="3" id="KW-1185">Reference proteome</keyword>
<dbReference type="PANTHER" id="PTHR42188">
    <property type="entry name" value="23S RRNA-SPECIFIC ENDONUCLEASE VAPC20"/>
    <property type="match status" value="1"/>
</dbReference>
<dbReference type="InterPro" id="IPR029060">
    <property type="entry name" value="PIN-like_dom_sf"/>
</dbReference>
<dbReference type="InterPro" id="IPR002716">
    <property type="entry name" value="PIN_dom"/>
</dbReference>